<evidence type="ECO:0000313" key="5">
    <source>
        <dbReference type="Proteomes" id="UP000199695"/>
    </source>
</evidence>
<sequence>MQKTALLVIDVQNAMFDESCPIYDGEGLLKNLQVLINQARSANVPVFFVQHNDEEFKFGTPPWEIHSSIAPNAGEVVIQKHTPDSFHETELHEKLKAAQIQHLVVAGNQTEYCVDTTIRRAFSLGYHVTLVKDAHRTWDSDSLSAKQIMDHHNQVLGNAFATLKETEEIQFSGEELVI</sequence>
<evidence type="ECO:0000256" key="2">
    <source>
        <dbReference type="ARBA" id="ARBA00022801"/>
    </source>
</evidence>
<dbReference type="Proteomes" id="UP000199695">
    <property type="component" value="Unassembled WGS sequence"/>
</dbReference>
<comment type="similarity">
    <text evidence="1">Belongs to the isochorismatase family.</text>
</comment>
<dbReference type="EMBL" id="FOCQ01000007">
    <property type="protein sequence ID" value="SEN21756.1"/>
    <property type="molecule type" value="Genomic_DNA"/>
</dbReference>
<dbReference type="Pfam" id="PF00857">
    <property type="entry name" value="Isochorismatase"/>
    <property type="match status" value="1"/>
</dbReference>
<feature type="domain" description="Isochorismatase-like" evidence="3">
    <location>
        <begin position="4"/>
        <end position="142"/>
    </location>
</feature>
<dbReference type="PANTHER" id="PTHR43540">
    <property type="entry name" value="PEROXYUREIDOACRYLATE/UREIDOACRYLATE AMIDOHYDROLASE-RELATED"/>
    <property type="match status" value="1"/>
</dbReference>
<dbReference type="PANTHER" id="PTHR43540:SF14">
    <property type="entry name" value="ISOCHORISMATASE"/>
    <property type="match status" value="1"/>
</dbReference>
<accession>A0A1H8EQV3</accession>
<keyword evidence="2" id="KW-0378">Hydrolase</keyword>
<dbReference type="SUPFAM" id="SSF52499">
    <property type="entry name" value="Isochorismatase-like hydrolases"/>
    <property type="match status" value="1"/>
</dbReference>
<dbReference type="CDD" id="cd01014">
    <property type="entry name" value="nicotinamidase_related"/>
    <property type="match status" value="1"/>
</dbReference>
<evidence type="ECO:0000259" key="3">
    <source>
        <dbReference type="Pfam" id="PF00857"/>
    </source>
</evidence>
<reference evidence="4 5" key="1">
    <citation type="submission" date="2016-10" db="EMBL/GenBank/DDBJ databases">
        <authorList>
            <person name="de Groot N.N."/>
        </authorList>
    </citation>
    <scope>NUCLEOTIDE SEQUENCE [LARGE SCALE GENOMIC DNA]</scope>
    <source>
        <strain evidence="4 5">DSM 46701</strain>
    </source>
</reference>
<dbReference type="RefSeq" id="WP_089967897.1">
    <property type="nucleotide sequence ID" value="NZ_FOCQ01000007.1"/>
</dbReference>
<keyword evidence="5" id="KW-1185">Reference proteome</keyword>
<protein>
    <submittedName>
        <fullName evidence="4">Nicotinamidase-related amidase</fullName>
    </submittedName>
</protein>
<dbReference type="AlphaFoldDB" id="A0A1H8EQV3"/>
<proteinExistence type="inferred from homology"/>
<name>A0A1H8EQV3_9BACL</name>
<dbReference type="Gene3D" id="3.40.50.850">
    <property type="entry name" value="Isochorismatase-like"/>
    <property type="match status" value="1"/>
</dbReference>
<organism evidence="4 5">
    <name type="scientific">Lihuaxuella thermophila</name>
    <dbReference type="NCBI Taxonomy" id="1173111"/>
    <lineage>
        <taxon>Bacteria</taxon>
        <taxon>Bacillati</taxon>
        <taxon>Bacillota</taxon>
        <taxon>Bacilli</taxon>
        <taxon>Bacillales</taxon>
        <taxon>Thermoactinomycetaceae</taxon>
        <taxon>Lihuaxuella</taxon>
    </lineage>
</organism>
<dbReference type="InterPro" id="IPR036380">
    <property type="entry name" value="Isochorismatase-like_sf"/>
</dbReference>
<gene>
    <name evidence="4" type="ORF">SAMN05444955_107119</name>
</gene>
<dbReference type="GO" id="GO:0016787">
    <property type="term" value="F:hydrolase activity"/>
    <property type="evidence" value="ECO:0007669"/>
    <property type="project" value="UniProtKB-KW"/>
</dbReference>
<dbReference type="OrthoDB" id="9785724at2"/>
<dbReference type="STRING" id="1173111.SAMN05444955_107119"/>
<dbReference type="InterPro" id="IPR050272">
    <property type="entry name" value="Isochorismatase-like_hydrls"/>
</dbReference>
<evidence type="ECO:0000313" key="4">
    <source>
        <dbReference type="EMBL" id="SEN21756.1"/>
    </source>
</evidence>
<dbReference type="InterPro" id="IPR000868">
    <property type="entry name" value="Isochorismatase-like_dom"/>
</dbReference>
<evidence type="ECO:0000256" key="1">
    <source>
        <dbReference type="ARBA" id="ARBA00006336"/>
    </source>
</evidence>